<dbReference type="PATRIC" id="fig|1227481.4.peg.1544"/>
<comment type="caution">
    <text evidence="1">The sequence shown here is derived from an EMBL/GenBank/DDBJ whole genome shotgun (WGS) entry which is preliminary data.</text>
</comment>
<dbReference type="Proteomes" id="UP000011689">
    <property type="component" value="Unassembled WGS sequence"/>
</dbReference>
<dbReference type="RefSeq" id="WP_008583718.1">
    <property type="nucleotide sequence ID" value="NZ_AOJO01000035.1"/>
</dbReference>
<evidence type="ECO:0000313" key="1">
    <source>
        <dbReference type="EMBL" id="ELZ56754.1"/>
    </source>
</evidence>
<dbReference type="OrthoDB" id="350930at2157"/>
<dbReference type="Gene3D" id="1.10.287.1080">
    <property type="entry name" value="MazG-like"/>
    <property type="match status" value="1"/>
</dbReference>
<evidence type="ECO:0000313" key="2">
    <source>
        <dbReference type="Proteomes" id="UP000011689"/>
    </source>
</evidence>
<sequence length="94" mass="10667">MTDVDASDRSGDEVDRLSAQQSLGYWTEKAEENIDEWGVQDVETLLLAIQEELGELTQAHLEARHEGGDTERIAAELDDLAALCIQLRWRLEQR</sequence>
<proteinExistence type="predicted"/>
<accession>M0FDQ3</accession>
<name>M0FDQ3_9EURY</name>
<dbReference type="GeneID" id="72714030"/>
<dbReference type="STRING" id="1227481.C467_07772"/>
<keyword evidence="2" id="KW-1185">Reference proteome</keyword>
<gene>
    <name evidence="1" type="ORF">C467_07772</name>
</gene>
<dbReference type="EMBL" id="AOJO01000035">
    <property type="protein sequence ID" value="ELZ56754.1"/>
    <property type="molecule type" value="Genomic_DNA"/>
</dbReference>
<dbReference type="SUPFAM" id="SSF101386">
    <property type="entry name" value="all-alpha NTP pyrophosphatases"/>
    <property type="match status" value="1"/>
</dbReference>
<protein>
    <recommendedName>
        <fullName evidence="3">MazG nucleotide pyrophosphohydrolase</fullName>
    </recommendedName>
</protein>
<reference evidence="1 2" key="1">
    <citation type="journal article" date="2014" name="PLoS Genet.">
        <title>Phylogenetically driven sequencing of extremely halophilic archaea reveals strategies for static and dynamic osmo-response.</title>
        <authorList>
            <person name="Becker E.A."/>
            <person name="Seitzer P.M."/>
            <person name="Tritt A."/>
            <person name="Larsen D."/>
            <person name="Krusor M."/>
            <person name="Yao A.I."/>
            <person name="Wu D."/>
            <person name="Madern D."/>
            <person name="Eisen J.A."/>
            <person name="Darling A.E."/>
            <person name="Facciotti M.T."/>
        </authorList>
    </citation>
    <scope>NUCLEOTIDE SEQUENCE [LARGE SCALE GENOMIC DNA]</scope>
    <source>
        <strain evidence="1 2">ATCC 700873</strain>
    </source>
</reference>
<evidence type="ECO:0008006" key="3">
    <source>
        <dbReference type="Google" id="ProtNLM"/>
    </source>
</evidence>
<organism evidence="1 2">
    <name type="scientific">Halorubrum hochstenium ATCC 700873</name>
    <dbReference type="NCBI Taxonomy" id="1227481"/>
    <lineage>
        <taxon>Archaea</taxon>
        <taxon>Methanobacteriati</taxon>
        <taxon>Methanobacteriota</taxon>
        <taxon>Stenosarchaea group</taxon>
        <taxon>Halobacteria</taxon>
        <taxon>Halobacteriales</taxon>
        <taxon>Haloferacaceae</taxon>
        <taxon>Halorubrum</taxon>
    </lineage>
</organism>
<dbReference type="AlphaFoldDB" id="M0FDQ3"/>